<dbReference type="EC" id="3.5.1.18" evidence="3"/>
<keyword evidence="2 5" id="KW-0378">Hydrolase</keyword>
<dbReference type="Pfam" id="PF07687">
    <property type="entry name" value="M20_dimer"/>
    <property type="match status" value="1"/>
</dbReference>
<name>A0A6J4LRM7_9ACTN</name>
<dbReference type="PANTHER" id="PTHR43808">
    <property type="entry name" value="ACETYLORNITHINE DEACETYLASE"/>
    <property type="match status" value="1"/>
</dbReference>
<dbReference type="GO" id="GO:0046872">
    <property type="term" value="F:metal ion binding"/>
    <property type="evidence" value="ECO:0007669"/>
    <property type="project" value="UniProtKB-KW"/>
</dbReference>
<dbReference type="GO" id="GO:0008777">
    <property type="term" value="F:acetylornithine deacetylase activity"/>
    <property type="evidence" value="ECO:0007669"/>
    <property type="project" value="TreeGrafter"/>
</dbReference>
<gene>
    <name evidence="5" type="ORF">AVDCRST_MAG48-3481</name>
</gene>
<dbReference type="InterPro" id="IPR011650">
    <property type="entry name" value="Peptidase_M20_dimer"/>
</dbReference>
<evidence type="ECO:0000256" key="1">
    <source>
        <dbReference type="ARBA" id="ARBA00022723"/>
    </source>
</evidence>
<accession>A0A6J4LRM7</accession>
<dbReference type="PANTHER" id="PTHR43808:SF31">
    <property type="entry name" value="N-ACETYL-L-CITRULLINE DEACETYLASE"/>
    <property type="match status" value="1"/>
</dbReference>
<evidence type="ECO:0000256" key="3">
    <source>
        <dbReference type="NCBIfam" id="TIGR01900"/>
    </source>
</evidence>
<proteinExistence type="predicted"/>
<evidence type="ECO:0000259" key="4">
    <source>
        <dbReference type="Pfam" id="PF07687"/>
    </source>
</evidence>
<dbReference type="InterPro" id="IPR050072">
    <property type="entry name" value="Peptidase_M20A"/>
</dbReference>
<dbReference type="GO" id="GO:0006526">
    <property type="term" value="P:L-arginine biosynthetic process"/>
    <property type="evidence" value="ECO:0007669"/>
    <property type="project" value="TreeGrafter"/>
</dbReference>
<dbReference type="Gene3D" id="3.30.70.360">
    <property type="match status" value="1"/>
</dbReference>
<dbReference type="SUPFAM" id="SSF53187">
    <property type="entry name" value="Zn-dependent exopeptidases"/>
    <property type="match status" value="1"/>
</dbReference>
<dbReference type="GO" id="GO:0009014">
    <property type="term" value="F:succinyl-diaminopimelate desuccinylase activity"/>
    <property type="evidence" value="ECO:0007669"/>
    <property type="project" value="UniProtKB-UniRule"/>
</dbReference>
<dbReference type="EMBL" id="CADCTS010000488">
    <property type="protein sequence ID" value="CAA9337980.1"/>
    <property type="molecule type" value="Genomic_DNA"/>
</dbReference>
<sequence length="373" mass="38890">MTGRPGGKVPLMTTTPSLTGLDLEGDVVSLLRQLVDVESVSGDEGRITDLVEAALRPYAHLEVVRDQNVVVARTSTGRAERVIIAGHLDTVPIAGNVPSSVTGEGADQLVWGRGACDMKGGVAVQLAVAAAVAKPSRDVTWIFYDNEEVEESRNGLARLAREHPEYLEGSFAVLGEPSNAGIEGGCQGTLRAEITLTGVAAHSARSWKGHNAIHDAGGVLSRLASYQAQQVEVDSLVYREGLNAVAISGGIAGNVIPDRCTVVVNYRFAPDKDAAAAEAHVRDVFAGHEVTVTDVALGARPGLDVPAAAEFVAAVGGSVSAKFGWTDVARFSARGVPAVNFGPGDPSKAHADDEFCPAADVVACRDALLRWLS</sequence>
<dbReference type="Pfam" id="PF01546">
    <property type="entry name" value="Peptidase_M20"/>
    <property type="match status" value="1"/>
</dbReference>
<protein>
    <recommendedName>
        <fullName evidence="3">Succinyl-diaminopimelate desuccinylase</fullName>
        <ecNumber evidence="3">3.5.1.18</ecNumber>
    </recommendedName>
</protein>
<dbReference type="InterPro" id="IPR002933">
    <property type="entry name" value="Peptidase_M20"/>
</dbReference>
<feature type="domain" description="Peptidase M20 dimerisation" evidence="4">
    <location>
        <begin position="188"/>
        <end position="287"/>
    </location>
</feature>
<reference evidence="5" key="1">
    <citation type="submission" date="2020-02" db="EMBL/GenBank/DDBJ databases">
        <authorList>
            <person name="Meier V. D."/>
        </authorList>
    </citation>
    <scope>NUCLEOTIDE SEQUENCE</scope>
    <source>
        <strain evidence="5">AVDCRST_MAG48</strain>
    </source>
</reference>
<dbReference type="SUPFAM" id="SSF55031">
    <property type="entry name" value="Bacterial exopeptidase dimerisation domain"/>
    <property type="match status" value="1"/>
</dbReference>
<dbReference type="InterPro" id="IPR010174">
    <property type="entry name" value="Succinyl-DAP_deSuclase_DapE"/>
</dbReference>
<dbReference type="GO" id="GO:0009089">
    <property type="term" value="P:lysine biosynthetic process via diaminopimelate"/>
    <property type="evidence" value="ECO:0007669"/>
    <property type="project" value="UniProtKB-UniRule"/>
</dbReference>
<dbReference type="NCBIfam" id="TIGR01900">
    <property type="entry name" value="dapE-gram_pos"/>
    <property type="match status" value="1"/>
</dbReference>
<keyword evidence="1" id="KW-0479">Metal-binding</keyword>
<dbReference type="AlphaFoldDB" id="A0A6J4LRM7"/>
<organism evidence="5">
    <name type="scientific">uncultured Friedmanniella sp</name>
    <dbReference type="NCBI Taxonomy" id="335381"/>
    <lineage>
        <taxon>Bacteria</taxon>
        <taxon>Bacillati</taxon>
        <taxon>Actinomycetota</taxon>
        <taxon>Actinomycetes</taxon>
        <taxon>Propionibacteriales</taxon>
        <taxon>Nocardioidaceae</taxon>
        <taxon>Friedmanniella</taxon>
        <taxon>environmental samples</taxon>
    </lineage>
</organism>
<dbReference type="InterPro" id="IPR036264">
    <property type="entry name" value="Bact_exopeptidase_dim_dom"/>
</dbReference>
<evidence type="ECO:0000313" key="5">
    <source>
        <dbReference type="EMBL" id="CAA9337980.1"/>
    </source>
</evidence>
<evidence type="ECO:0000256" key="2">
    <source>
        <dbReference type="ARBA" id="ARBA00022801"/>
    </source>
</evidence>
<dbReference type="Gene3D" id="3.40.630.10">
    <property type="entry name" value="Zn peptidases"/>
    <property type="match status" value="1"/>
</dbReference>